<evidence type="ECO:0000313" key="2">
    <source>
        <dbReference type="EMBL" id="QNP50548.1"/>
    </source>
</evidence>
<protein>
    <submittedName>
        <fullName evidence="2">GNAT family N-acetyltransferase</fullName>
    </submittedName>
</protein>
<keyword evidence="2" id="KW-0808">Transferase</keyword>
<dbReference type="InterPro" id="IPR016181">
    <property type="entry name" value="Acyl_CoA_acyltransferase"/>
</dbReference>
<dbReference type="SUPFAM" id="SSF55729">
    <property type="entry name" value="Acyl-CoA N-acyltransferases (Nat)"/>
    <property type="match status" value="1"/>
</dbReference>
<evidence type="ECO:0000259" key="1">
    <source>
        <dbReference type="PROSITE" id="PS51186"/>
    </source>
</evidence>
<organism evidence="2 3">
    <name type="scientific">Diaphorobacter aerolatus</name>
    <dbReference type="NCBI Taxonomy" id="1288495"/>
    <lineage>
        <taxon>Bacteria</taxon>
        <taxon>Pseudomonadati</taxon>
        <taxon>Pseudomonadota</taxon>
        <taxon>Betaproteobacteria</taxon>
        <taxon>Burkholderiales</taxon>
        <taxon>Comamonadaceae</taxon>
        <taxon>Diaphorobacter</taxon>
    </lineage>
</organism>
<accession>A0A7H0GQI2</accession>
<dbReference type="KEGG" id="daer:H9K75_14115"/>
<dbReference type="EMBL" id="CP060783">
    <property type="protein sequence ID" value="QNP50548.1"/>
    <property type="molecule type" value="Genomic_DNA"/>
</dbReference>
<gene>
    <name evidence="2" type="ORF">H9K75_14115</name>
</gene>
<dbReference type="PROSITE" id="PS51186">
    <property type="entry name" value="GNAT"/>
    <property type="match status" value="1"/>
</dbReference>
<dbReference type="InterPro" id="IPR000182">
    <property type="entry name" value="GNAT_dom"/>
</dbReference>
<proteinExistence type="predicted"/>
<reference evidence="2 3" key="1">
    <citation type="submission" date="2020-08" db="EMBL/GenBank/DDBJ databases">
        <title>Genome sequence of Diaphorobacter aerolatus KACC 16536T.</title>
        <authorList>
            <person name="Hyun D.-W."/>
            <person name="Bae J.-W."/>
        </authorList>
    </citation>
    <scope>NUCLEOTIDE SEQUENCE [LARGE SCALE GENOMIC DNA]</scope>
    <source>
        <strain evidence="2 3">KACC 16536</strain>
    </source>
</reference>
<evidence type="ECO:0000313" key="3">
    <source>
        <dbReference type="Proteomes" id="UP000516028"/>
    </source>
</evidence>
<keyword evidence="3" id="KW-1185">Reference proteome</keyword>
<name>A0A7H0GQI2_9BURK</name>
<feature type="domain" description="N-acetyltransferase" evidence="1">
    <location>
        <begin position="4"/>
        <end position="168"/>
    </location>
</feature>
<dbReference type="Proteomes" id="UP000516028">
    <property type="component" value="Chromosome"/>
</dbReference>
<dbReference type="GO" id="GO:0016747">
    <property type="term" value="F:acyltransferase activity, transferring groups other than amino-acyl groups"/>
    <property type="evidence" value="ECO:0007669"/>
    <property type="project" value="InterPro"/>
</dbReference>
<sequence length="184" mass="20150">MSRWSARALRLEDLAGLAAVQRACYGSELLESADVFAKRIASDANCSLVLEVEGRVCAYLAAYHSRAKKVTPLHGDFDAISEPDTLYLHDMAVLSEYAGQGLARALLKLMRQRASESRLRYSGLVSVQGSEAYWKRQGYAPCELKNPAEQRNLASYGEGAVYMVCELGPVHPSQDCTTRSPCVG</sequence>
<dbReference type="Gene3D" id="3.40.630.30">
    <property type="match status" value="1"/>
</dbReference>
<dbReference type="CDD" id="cd04301">
    <property type="entry name" value="NAT_SF"/>
    <property type="match status" value="1"/>
</dbReference>
<dbReference type="AlphaFoldDB" id="A0A7H0GQI2"/>
<dbReference type="Pfam" id="PF00583">
    <property type="entry name" value="Acetyltransf_1"/>
    <property type="match status" value="1"/>
</dbReference>